<organism evidence="2">
    <name type="scientific">Ixodes scapularis</name>
    <name type="common">Black-legged tick</name>
    <name type="synonym">Deer tick</name>
    <dbReference type="NCBI Taxonomy" id="6945"/>
    <lineage>
        <taxon>Eukaryota</taxon>
        <taxon>Metazoa</taxon>
        <taxon>Ecdysozoa</taxon>
        <taxon>Arthropoda</taxon>
        <taxon>Chelicerata</taxon>
        <taxon>Arachnida</taxon>
        <taxon>Acari</taxon>
        <taxon>Parasitiformes</taxon>
        <taxon>Ixodida</taxon>
        <taxon>Ixodoidea</taxon>
        <taxon>Ixodidae</taxon>
        <taxon>Ixodinae</taxon>
        <taxon>Ixodes</taxon>
    </lineage>
</organism>
<dbReference type="AlphaFoldDB" id="A0A4D5S1I9"/>
<proteinExistence type="predicted"/>
<feature type="signal peptide" evidence="1">
    <location>
        <begin position="1"/>
        <end position="23"/>
    </location>
</feature>
<dbReference type="EMBL" id="GHJT01009248">
    <property type="protein sequence ID" value="MOY43219.1"/>
    <property type="molecule type" value="Transcribed_RNA"/>
</dbReference>
<evidence type="ECO:0000313" key="2">
    <source>
        <dbReference type="EMBL" id="MOY43219.1"/>
    </source>
</evidence>
<name>A0A4D5S1I9_IXOSC</name>
<sequence>MRGLIRFQLKLMLLQCLPKLVIQILYSSLWLPEQEIFNERSKIFTSWNERIYQPVETARDIFFLNCGTFKVWECCQASLKAI</sequence>
<reference evidence="2" key="1">
    <citation type="submission" date="2019-04" db="EMBL/GenBank/DDBJ databases">
        <title>An insight into the mialome of Ixodes scapularis.</title>
        <authorList>
            <person name="Ribeiro J.M."/>
            <person name="Mather T.N."/>
            <person name="Karim S."/>
        </authorList>
    </citation>
    <scope>NUCLEOTIDE SEQUENCE</scope>
</reference>
<keyword evidence="1" id="KW-0732">Signal</keyword>
<protein>
    <submittedName>
        <fullName evidence="2">Putative secreted protein</fullName>
    </submittedName>
</protein>
<accession>A0A4D5S1I9</accession>
<feature type="chain" id="PRO_5020040237" evidence="1">
    <location>
        <begin position="24"/>
        <end position="82"/>
    </location>
</feature>
<evidence type="ECO:0000256" key="1">
    <source>
        <dbReference type="SAM" id="SignalP"/>
    </source>
</evidence>